<dbReference type="EMBL" id="MIKE01000011">
    <property type="protein sequence ID" value="OHT46993.1"/>
    <property type="molecule type" value="Genomic_DNA"/>
</dbReference>
<evidence type="ECO:0000313" key="1">
    <source>
        <dbReference type="EMBL" id="OHT46993.1"/>
    </source>
</evidence>
<dbReference type="Proteomes" id="UP000198319">
    <property type="component" value="Unassembled WGS sequence"/>
</dbReference>
<dbReference type="AlphaFoldDB" id="A0A1S1JFG9"/>
<evidence type="ECO:0000313" key="2">
    <source>
        <dbReference type="EMBL" id="OXB21272.1"/>
    </source>
</evidence>
<dbReference type="EMBL" id="MUHG01000005">
    <property type="protein sequence ID" value="OXB21272.1"/>
    <property type="molecule type" value="Genomic_DNA"/>
</dbReference>
<dbReference type="STRING" id="1278819.BHE19_04045"/>
<evidence type="ECO:0000313" key="3">
    <source>
        <dbReference type="Proteomes" id="UP000180252"/>
    </source>
</evidence>
<proteinExistence type="predicted"/>
<evidence type="ECO:0000313" key="4">
    <source>
        <dbReference type="Proteomes" id="UP000198319"/>
    </source>
</evidence>
<reference evidence="2 4" key="3">
    <citation type="submission" date="2016-11" db="EMBL/GenBank/DDBJ databases">
        <title>Whole genomes of Flavobacteriaceae.</title>
        <authorList>
            <person name="Stine C."/>
            <person name="Li C."/>
            <person name="Tadesse D."/>
        </authorList>
    </citation>
    <scope>NUCLEOTIDE SEQUENCE [LARGE SCALE GENOMIC DNA]</scope>
    <source>
        <strain evidence="2 4">ATCC BAA-2541</strain>
    </source>
</reference>
<dbReference type="Proteomes" id="UP000180252">
    <property type="component" value="Unassembled WGS sequence"/>
</dbReference>
<reference evidence="1" key="1">
    <citation type="submission" date="2016-09" db="EMBL/GenBank/DDBJ databases">
        <authorList>
            <person name="Capua I."/>
            <person name="De Benedictis P."/>
            <person name="Joannis T."/>
            <person name="Lombin L.H."/>
            <person name="Cattoli G."/>
        </authorList>
    </citation>
    <scope>NUCLEOTIDE SEQUENCE [LARGE SCALE GENOMIC DNA]</scope>
    <source>
        <strain evidence="1">MSU</strain>
    </source>
</reference>
<sequence length="615" mass="66098">MPAPVVGTVTQPTCTVTFGSIALSGLPSGGTLTRSPGAVAIPYTGTAVTDTNLAAGTYSYAVANGPCSSISTTGIVINPIPTATYNGTWSSPATIDKKLIFNSNFISTGDVTGCTCEVNSGANVTIGAGHTLKIANDVKVYSGGTMTFKNTAALVQINNVVNTGDITYERTTPPILLKDYVYWSTPVSPQTLINLSPSTPSTMYYGFDGTQWVRTNRNDNMVVGKGYIIRAPSGYSNSSKTAYPASFKGVPNNGNIETEMLASGKSYLIGNPYPSALSAERFVSEGIEGFIKTNENVINGTLYFWTHNTPAKPVASNQYTSDDYASFNLTGATAAESGGDKPTGEIAAGQSFFLTAKAAGKVLFTNAMRLGATDNGQFFRPANSSRKATIEKNRIWLNMTSTTGAFKQLLLGYIEGATNDYETLYDGLTLDGNQYLDFYSVSNTNKFVIQGRALPFTDADIVPLGYRTAVAGDFTIAIDEVDGKMANQKIYVEDKTTGVIHDLTQSNYTFKTEEGNFTERLVLRYTDKTLGVGDFENVKDGILVSIKDKVIAVQSSQENIKEVTIYDVSGKMLYNKKKVGNTELQIQNLPSSNQVLLVKVTLANDFTTTRKVIFQ</sequence>
<evidence type="ECO:0008006" key="5">
    <source>
        <dbReference type="Google" id="ProtNLM"/>
    </source>
</evidence>
<name>A0A1S1JFG9_9FLAO</name>
<reference evidence="3" key="2">
    <citation type="submission" date="2016-09" db="EMBL/GenBank/DDBJ databases">
        <authorList>
            <person name="Chen S."/>
            <person name="Walker E."/>
        </authorList>
    </citation>
    <scope>NUCLEOTIDE SEQUENCE [LARGE SCALE GENOMIC DNA]</scope>
    <source>
        <strain evidence="3">MSU</strain>
    </source>
</reference>
<organism evidence="1 3">
    <name type="scientific">Flavobacterium tructae</name>
    <dbReference type="NCBI Taxonomy" id="1114873"/>
    <lineage>
        <taxon>Bacteria</taxon>
        <taxon>Pseudomonadati</taxon>
        <taxon>Bacteroidota</taxon>
        <taxon>Flavobacteriia</taxon>
        <taxon>Flavobacteriales</taxon>
        <taxon>Flavobacteriaceae</taxon>
        <taxon>Flavobacterium</taxon>
    </lineage>
</organism>
<keyword evidence="4" id="KW-1185">Reference proteome</keyword>
<protein>
    <recommendedName>
        <fullName evidence="5">T9SS sorting signal type C domain-containing protein</fullName>
    </recommendedName>
</protein>
<gene>
    <name evidence="2" type="ORF">B0A71_05225</name>
    <name evidence="1" type="ORF">BHE19_04045</name>
</gene>
<accession>A0A1S1JFG9</accession>
<comment type="caution">
    <text evidence="1">The sequence shown here is derived from an EMBL/GenBank/DDBJ whole genome shotgun (WGS) entry which is preliminary data.</text>
</comment>
<dbReference type="NCBIfam" id="NF033708">
    <property type="entry name" value="T9SS_Cterm_ChiA"/>
    <property type="match status" value="1"/>
</dbReference>